<dbReference type="Proteomes" id="UP000776276">
    <property type="component" value="Unassembled WGS sequence"/>
</dbReference>
<sequence>MRATPEERAHAWARYRRLMRWMALVAALVVAAVLVWLKASGTPMPLPMVIATIAGVGLSMLLGTALMGLVFLSAGSGHDDIVGEIAPEEEEDWDRKAPRR</sequence>
<dbReference type="EMBL" id="JAHKRT010000002">
    <property type="protein sequence ID" value="MBU3076847.1"/>
    <property type="molecule type" value="Genomic_DNA"/>
</dbReference>
<comment type="caution">
    <text evidence="2">The sequence shown here is derived from an EMBL/GenBank/DDBJ whole genome shotgun (WGS) entry which is preliminary data.</text>
</comment>
<accession>A0ABS6BEW7</accession>
<name>A0ABS6BEW7_9SPHN</name>
<evidence type="ECO:0000256" key="1">
    <source>
        <dbReference type="SAM" id="Phobius"/>
    </source>
</evidence>
<evidence type="ECO:0000313" key="3">
    <source>
        <dbReference type="Proteomes" id="UP000776276"/>
    </source>
</evidence>
<feature type="transmembrane region" description="Helical" evidence="1">
    <location>
        <begin position="21"/>
        <end position="37"/>
    </location>
</feature>
<reference evidence="2 3" key="1">
    <citation type="submission" date="2021-06" db="EMBL/GenBank/DDBJ databases">
        <title>Sphingomonas sp. XMGL2, whole genome shotgun sequencing project.</title>
        <authorList>
            <person name="Zhao G."/>
            <person name="Shen L."/>
        </authorList>
    </citation>
    <scope>NUCLEOTIDE SEQUENCE [LARGE SCALE GENOMIC DNA]</scope>
    <source>
        <strain evidence="2 3">XMGL2</strain>
    </source>
</reference>
<keyword evidence="1" id="KW-1133">Transmembrane helix</keyword>
<feature type="transmembrane region" description="Helical" evidence="1">
    <location>
        <begin position="49"/>
        <end position="72"/>
    </location>
</feature>
<dbReference type="RefSeq" id="WP_216319999.1">
    <property type="nucleotide sequence ID" value="NZ_JAHKRT010000002.1"/>
</dbReference>
<organism evidence="2 3">
    <name type="scientific">Sphingomonas quercus</name>
    <dbReference type="NCBI Taxonomy" id="2842451"/>
    <lineage>
        <taxon>Bacteria</taxon>
        <taxon>Pseudomonadati</taxon>
        <taxon>Pseudomonadota</taxon>
        <taxon>Alphaproteobacteria</taxon>
        <taxon>Sphingomonadales</taxon>
        <taxon>Sphingomonadaceae</taxon>
        <taxon>Sphingomonas</taxon>
    </lineage>
</organism>
<keyword evidence="1" id="KW-0812">Transmembrane</keyword>
<keyword evidence="1" id="KW-0472">Membrane</keyword>
<keyword evidence="3" id="KW-1185">Reference proteome</keyword>
<evidence type="ECO:0000313" key="2">
    <source>
        <dbReference type="EMBL" id="MBU3076847.1"/>
    </source>
</evidence>
<protein>
    <submittedName>
        <fullName evidence="2">Uncharacterized protein</fullName>
    </submittedName>
</protein>
<gene>
    <name evidence="2" type="ORF">KOF26_03125</name>
</gene>
<proteinExistence type="predicted"/>